<geneLocation type="plasmid" evidence="2">
    <name>pSLA2-S</name>
</geneLocation>
<dbReference type="EMBL" id="AB905437">
    <property type="protein sequence ID" value="BAP15806.1"/>
    <property type="molecule type" value="Genomic_DNA"/>
</dbReference>
<feature type="region of interest" description="Disordered" evidence="1">
    <location>
        <begin position="1"/>
        <end position="35"/>
    </location>
</feature>
<evidence type="ECO:0000313" key="2">
    <source>
        <dbReference type="EMBL" id="BAP15806.1"/>
    </source>
</evidence>
<organism evidence="2">
    <name type="scientific">Streptomyces rochei</name>
    <name type="common">Streptomyces parvullus</name>
    <dbReference type="NCBI Taxonomy" id="1928"/>
    <lineage>
        <taxon>Bacteria</taxon>
        <taxon>Bacillati</taxon>
        <taxon>Actinomycetota</taxon>
        <taxon>Actinomycetes</taxon>
        <taxon>Kitasatosporales</taxon>
        <taxon>Streptomycetaceae</taxon>
        <taxon>Streptomyces</taxon>
        <taxon>Streptomyces rochei group</taxon>
    </lineage>
</organism>
<protein>
    <submittedName>
        <fullName evidence="2">Uncharacterized protein</fullName>
    </submittedName>
</protein>
<keyword evidence="2" id="KW-0614">Plasmid</keyword>
<proteinExistence type="predicted"/>
<evidence type="ECO:0000256" key="1">
    <source>
        <dbReference type="SAM" id="MobiDB-lite"/>
    </source>
</evidence>
<reference evidence="2" key="1">
    <citation type="journal article" date="1994" name="J. Antibiot.">
        <title>Isolation and characterization of linear plasmids from lankacidin-producing Streptomyces species.</title>
        <authorList>
            <person name="Kinashi H."/>
            <person name="Mori E."/>
            <person name="Hatani A."/>
            <person name="Nimi O."/>
        </authorList>
    </citation>
    <scope>NUCLEOTIDE SEQUENCE</scope>
    <source>
        <strain evidence="2">7434AN4</strain>
        <plasmid evidence="2">pSLA2-S</plasmid>
    </source>
</reference>
<gene>
    <name evidence="2" type="primary">pSLA2-S.22</name>
</gene>
<sequence>MIRQNLPVRGGRSIAPGVAGGPVRSARRAGREGAQHVPEWVSGGVYRGHSAAPPCFALAPECSGDSGAAPRLALVPVLTGPVHPAGVAGRGSRVGLAVTFEARG</sequence>
<accession>A0A068Q5P5</accession>
<name>A0A068Q5P5_STRRO</name>
<reference evidence="2" key="2">
    <citation type="submission" date="2014-01" db="EMBL/GenBank/DDBJ databases">
        <authorList>
            <person name="Takahama Y."/>
            <person name="Yang Y."/>
            <person name="Arakawa K."/>
            <person name="Kinashi H."/>
        </authorList>
    </citation>
    <scope>NUCLEOTIDE SEQUENCE</scope>
    <source>
        <strain evidence="2">7434AN4</strain>
        <plasmid evidence="2">pSLA2-S</plasmid>
    </source>
</reference>
<dbReference type="AlphaFoldDB" id="A0A068Q5P5"/>